<reference evidence="1 2" key="1">
    <citation type="submission" date="2017-10" db="EMBL/GenBank/DDBJ databases">
        <title>Genomic analysis of the genus Acetobacter.</title>
        <authorList>
            <person name="Kim K.H."/>
            <person name="Chun B.H."/>
            <person name="Son A.R."/>
            <person name="Jeon C.O."/>
        </authorList>
    </citation>
    <scope>NUCLEOTIDE SEQUENCE [LARGE SCALE GENOMIC DNA]</scope>
    <source>
        <strain evidence="1 2">LHT 2458</strain>
    </source>
</reference>
<dbReference type="GO" id="GO:0016874">
    <property type="term" value="F:ligase activity"/>
    <property type="evidence" value="ECO:0007669"/>
    <property type="project" value="UniProtKB-KW"/>
</dbReference>
<accession>A0A2G4RBG8</accession>
<dbReference type="Proteomes" id="UP000228751">
    <property type="component" value="Unassembled WGS sequence"/>
</dbReference>
<evidence type="ECO:0000313" key="1">
    <source>
        <dbReference type="EMBL" id="PHY93916.1"/>
    </source>
</evidence>
<name>A0A2G4RBG8_9PROT</name>
<comment type="caution">
    <text evidence="1">The sequence shown here is derived from an EMBL/GenBank/DDBJ whole genome shotgun (WGS) entry which is preliminary data.</text>
</comment>
<sequence length="63" mass="6848">GDEREKGEVQIKDLIEGARMSAEISDNAEWRAARPAQVTVPETDLVAEVKKILDAQAADRAGQ</sequence>
<gene>
    <name evidence="1" type="ORF">CSR02_09080</name>
</gene>
<dbReference type="EMBL" id="PEBQ01000132">
    <property type="protein sequence ID" value="PHY93916.1"/>
    <property type="molecule type" value="Genomic_DNA"/>
</dbReference>
<keyword evidence="2" id="KW-1185">Reference proteome</keyword>
<dbReference type="AlphaFoldDB" id="A0A2G4RBG8"/>
<proteinExistence type="predicted"/>
<protein>
    <submittedName>
        <fullName evidence="1">Histidine--tRNA ligase</fullName>
    </submittedName>
</protein>
<evidence type="ECO:0000313" key="2">
    <source>
        <dbReference type="Proteomes" id="UP000228751"/>
    </source>
</evidence>
<organism evidence="1 2">
    <name type="scientific">Acetobacter pomorum</name>
    <dbReference type="NCBI Taxonomy" id="65959"/>
    <lineage>
        <taxon>Bacteria</taxon>
        <taxon>Pseudomonadati</taxon>
        <taxon>Pseudomonadota</taxon>
        <taxon>Alphaproteobacteria</taxon>
        <taxon>Acetobacterales</taxon>
        <taxon>Acetobacteraceae</taxon>
        <taxon>Acetobacter</taxon>
    </lineage>
</organism>
<keyword evidence="1" id="KW-0436">Ligase</keyword>
<feature type="non-terminal residue" evidence="1">
    <location>
        <position position="1"/>
    </location>
</feature>
<dbReference type="RefSeq" id="WP_208616824.1">
    <property type="nucleotide sequence ID" value="NZ_PEBQ01000132.1"/>
</dbReference>